<dbReference type="InterPro" id="IPR045081">
    <property type="entry name" value="AN32"/>
</dbReference>
<comment type="similarity">
    <text evidence="3 4">Belongs to the ANP32 family.</text>
</comment>
<dbReference type="InterPro" id="IPR001611">
    <property type="entry name" value="Leu-rich_rpt"/>
</dbReference>
<dbReference type="Proteomes" id="UP001176940">
    <property type="component" value="Unassembled WGS sequence"/>
</dbReference>
<evidence type="ECO:0000256" key="2">
    <source>
        <dbReference type="ARBA" id="ARBA00022737"/>
    </source>
</evidence>
<gene>
    <name evidence="6" type="ORF">RIMI_LOCUS17618157</name>
</gene>
<organism evidence="6 7">
    <name type="scientific">Ranitomeya imitator</name>
    <name type="common">mimic poison frog</name>
    <dbReference type="NCBI Taxonomy" id="111125"/>
    <lineage>
        <taxon>Eukaryota</taxon>
        <taxon>Metazoa</taxon>
        <taxon>Chordata</taxon>
        <taxon>Craniata</taxon>
        <taxon>Vertebrata</taxon>
        <taxon>Euteleostomi</taxon>
        <taxon>Amphibia</taxon>
        <taxon>Batrachia</taxon>
        <taxon>Anura</taxon>
        <taxon>Neobatrachia</taxon>
        <taxon>Hyloidea</taxon>
        <taxon>Dendrobatidae</taxon>
        <taxon>Dendrobatinae</taxon>
        <taxon>Ranitomeya</taxon>
    </lineage>
</organism>
<dbReference type="PANTHER" id="PTHR11375">
    <property type="entry name" value="ACIDIC LEUCINE-RICH NUCLEAR PHOSPHOPROTEIN 32"/>
    <property type="match status" value="1"/>
</dbReference>
<feature type="region of interest" description="Disordered" evidence="5">
    <location>
        <begin position="303"/>
        <end position="344"/>
    </location>
</feature>
<dbReference type="PROSITE" id="PS51450">
    <property type="entry name" value="LRR"/>
    <property type="match status" value="1"/>
</dbReference>
<dbReference type="InterPro" id="IPR032675">
    <property type="entry name" value="LRR_dom_sf"/>
</dbReference>
<accession>A0ABN9M8J8</accession>
<proteinExistence type="inferred from homology"/>
<feature type="compositionally biased region" description="Acidic residues" evidence="5">
    <location>
        <begin position="584"/>
        <end position="600"/>
    </location>
</feature>
<feature type="compositionally biased region" description="Acidic residues" evidence="5">
    <location>
        <begin position="184"/>
        <end position="204"/>
    </location>
</feature>
<sequence length="600" mass="67956">MRPFWKMAAPREKTDGTPAGSKSVFGNFSLRETKMDMKKRLTLELRNRKAAEVKEMVLDNCRSDDGKITGLTAEFVNLEFLSMININLLSVANLPKLEKLRKLELSDNRISGGLEVLAEKTPNLTHLNLSGNKIKDINTLEPLKKLNNLMSLDLFNCEVTMLNNYRESVFALLPKLTFLDGFDADDQEAPDSDPEPDGEDADENGEGKCCSLVELDFIFFLSCMDGSLCPASAEPSATPATGEKSAPKAAIKKKCPVCSTKFPLNWDKRLCQPCTDKIVKAEQPSLLDEIRSLVKQEVQSSLAAFTTPPPPPPHSPAKKRKIQAVESDSDSDLSHTSSVGWEDPVSPKAEVRKYLFSSDYIEDLVSAVRNTMGLEEEYEPQSVQDQMFGGLRSEKRVGFPVHANIVSMVNQEWEQLEKRLTTPAEMKHRFPLEGEVIKLDIPKVDVQVVSDFHRSQEIVLPTFCHSPANSEERRFNTLDVRRIVLQYLDQTRAFRIDHNLFVHPSGQNKGQRDNLHMPSWKVPRNRINEGEDDEDEEELDEDELDEEDEDGVDDEEDVEEEEEGEDDEDDEDTPQGEKRKRDLEDEGDEDDFDDEEEDDE</sequence>
<evidence type="ECO:0000256" key="1">
    <source>
        <dbReference type="ARBA" id="ARBA00022614"/>
    </source>
</evidence>
<comment type="caution">
    <text evidence="6">The sequence shown here is derived from an EMBL/GenBank/DDBJ whole genome shotgun (WGS) entry which is preliminary data.</text>
</comment>
<dbReference type="Pfam" id="PF14580">
    <property type="entry name" value="LRR_9"/>
    <property type="match status" value="1"/>
</dbReference>
<reference evidence="6" key="1">
    <citation type="submission" date="2023-07" db="EMBL/GenBank/DDBJ databases">
        <authorList>
            <person name="Stuckert A."/>
        </authorList>
    </citation>
    <scope>NUCLEOTIDE SEQUENCE</scope>
</reference>
<comment type="function">
    <text evidence="4">Multifunctional protein that is involved in the regulation of many processes.</text>
</comment>
<feature type="region of interest" description="Disordered" evidence="5">
    <location>
        <begin position="184"/>
        <end position="205"/>
    </location>
</feature>
<protein>
    <recommendedName>
        <fullName evidence="4">Acidic leucine-rich nuclear phosphoprotein 32 family member</fullName>
    </recommendedName>
</protein>
<dbReference type="Gene3D" id="3.80.10.10">
    <property type="entry name" value="Ribonuclease Inhibitor"/>
    <property type="match status" value="1"/>
</dbReference>
<evidence type="ECO:0000256" key="3">
    <source>
        <dbReference type="ARBA" id="ARBA00025777"/>
    </source>
</evidence>
<evidence type="ECO:0000313" key="6">
    <source>
        <dbReference type="EMBL" id="CAJ0961206.1"/>
    </source>
</evidence>
<dbReference type="PANTHER" id="PTHR11375:SF22">
    <property type="entry name" value="ACIDIC LEUCINE-RICH NUCLEAR PHOSPHOPROTEIN 32 FAMILY MEMBER B"/>
    <property type="match status" value="1"/>
</dbReference>
<comment type="subcellular location">
    <subcellularLocation>
        <location evidence="4">Nucleus</location>
    </subcellularLocation>
</comment>
<feature type="compositionally biased region" description="Acidic residues" evidence="5">
    <location>
        <begin position="530"/>
        <end position="574"/>
    </location>
</feature>
<keyword evidence="2" id="KW-0677">Repeat</keyword>
<name>A0ABN9M8J8_9NEOB</name>
<dbReference type="SUPFAM" id="SSF52058">
    <property type="entry name" value="L domain-like"/>
    <property type="match status" value="1"/>
</dbReference>
<keyword evidence="1 4" id="KW-0433">Leucine-rich repeat</keyword>
<keyword evidence="4" id="KW-0539">Nucleus</keyword>
<feature type="region of interest" description="Disordered" evidence="5">
    <location>
        <begin position="502"/>
        <end position="600"/>
    </location>
</feature>
<keyword evidence="7" id="KW-1185">Reference proteome</keyword>
<feature type="region of interest" description="Disordered" evidence="5">
    <location>
        <begin position="1"/>
        <end position="22"/>
    </location>
</feature>
<dbReference type="EMBL" id="CAUEEQ010051797">
    <property type="protein sequence ID" value="CAJ0961206.1"/>
    <property type="molecule type" value="Genomic_DNA"/>
</dbReference>
<evidence type="ECO:0000256" key="5">
    <source>
        <dbReference type="SAM" id="MobiDB-lite"/>
    </source>
</evidence>
<evidence type="ECO:0000256" key="4">
    <source>
        <dbReference type="RuleBase" id="RU369103"/>
    </source>
</evidence>
<evidence type="ECO:0000313" key="7">
    <source>
        <dbReference type="Proteomes" id="UP001176940"/>
    </source>
</evidence>